<dbReference type="EMBL" id="NESQ01000237">
    <property type="protein sequence ID" value="PUU75316.1"/>
    <property type="molecule type" value="Genomic_DNA"/>
</dbReference>
<dbReference type="InterPro" id="IPR013154">
    <property type="entry name" value="ADH-like_N"/>
</dbReference>
<evidence type="ECO:0000313" key="2">
    <source>
        <dbReference type="EMBL" id="PUU75316.1"/>
    </source>
</evidence>
<dbReference type="OrthoDB" id="10257049at2759"/>
<dbReference type="GO" id="GO:0008270">
    <property type="term" value="F:zinc ion binding"/>
    <property type="evidence" value="ECO:0007669"/>
    <property type="project" value="InterPro"/>
</dbReference>
<dbReference type="SUPFAM" id="SSF50129">
    <property type="entry name" value="GroES-like"/>
    <property type="match status" value="1"/>
</dbReference>
<protein>
    <recommendedName>
        <fullName evidence="1">Enoyl reductase (ER) domain-containing protein</fullName>
    </recommendedName>
</protein>
<dbReference type="InterPro" id="IPR002364">
    <property type="entry name" value="Quin_OxRdtase/zeta-crystal_CS"/>
</dbReference>
<dbReference type="PANTHER" id="PTHR43677:SF4">
    <property type="entry name" value="QUINONE OXIDOREDUCTASE-LIKE PROTEIN 2"/>
    <property type="match status" value="1"/>
</dbReference>
<evidence type="ECO:0000313" key="3">
    <source>
        <dbReference type="Proteomes" id="UP000244722"/>
    </source>
</evidence>
<dbReference type="GO" id="GO:0016491">
    <property type="term" value="F:oxidoreductase activity"/>
    <property type="evidence" value="ECO:0007669"/>
    <property type="project" value="InterPro"/>
</dbReference>
<feature type="domain" description="Enoyl reductase (ER)" evidence="1">
    <location>
        <begin position="12"/>
        <end position="325"/>
    </location>
</feature>
<dbReference type="InterPro" id="IPR051397">
    <property type="entry name" value="Zn-ADH-like_protein"/>
</dbReference>
<dbReference type="GO" id="GO:0005739">
    <property type="term" value="C:mitochondrion"/>
    <property type="evidence" value="ECO:0007669"/>
    <property type="project" value="TreeGrafter"/>
</dbReference>
<dbReference type="InterPro" id="IPR020843">
    <property type="entry name" value="ER"/>
</dbReference>
<dbReference type="PANTHER" id="PTHR43677">
    <property type="entry name" value="SHORT-CHAIN DEHYDROGENASE/REDUCTASE"/>
    <property type="match status" value="1"/>
</dbReference>
<dbReference type="InterPro" id="IPR011032">
    <property type="entry name" value="GroES-like_sf"/>
</dbReference>
<dbReference type="SMART" id="SM00829">
    <property type="entry name" value="PKS_ER"/>
    <property type="match status" value="1"/>
</dbReference>
<proteinExistence type="predicted"/>
<reference evidence="2 3" key="1">
    <citation type="submission" date="2017-04" db="EMBL/GenBank/DDBJ databases">
        <title>Draft genome sequence of Tuber borchii Vittad., a whitish edible truffle.</title>
        <authorList>
            <consortium name="DOE Joint Genome Institute"/>
            <person name="Murat C."/>
            <person name="Kuo A."/>
            <person name="Barry K.W."/>
            <person name="Clum A."/>
            <person name="Dockter R.B."/>
            <person name="Fauchery L."/>
            <person name="Iotti M."/>
            <person name="Kohler A."/>
            <person name="Labutti K."/>
            <person name="Lindquist E.A."/>
            <person name="Lipzen A."/>
            <person name="Ohm R.A."/>
            <person name="Wang M."/>
            <person name="Grigoriev I.V."/>
            <person name="Zambonelli A."/>
            <person name="Martin F.M."/>
        </authorList>
    </citation>
    <scope>NUCLEOTIDE SEQUENCE [LARGE SCALE GENOMIC DNA]</scope>
    <source>
        <strain evidence="2 3">Tbo3840</strain>
    </source>
</reference>
<keyword evidence="3" id="KW-1185">Reference proteome</keyword>
<dbReference type="STRING" id="42251.A0A2T6ZIN3"/>
<dbReference type="SUPFAM" id="SSF51735">
    <property type="entry name" value="NAD(P)-binding Rossmann-fold domains"/>
    <property type="match status" value="1"/>
</dbReference>
<dbReference type="Gene3D" id="3.40.50.720">
    <property type="entry name" value="NAD(P)-binding Rossmann-like Domain"/>
    <property type="match status" value="1"/>
</dbReference>
<dbReference type="Proteomes" id="UP000244722">
    <property type="component" value="Unassembled WGS sequence"/>
</dbReference>
<dbReference type="CDD" id="cd08241">
    <property type="entry name" value="QOR1"/>
    <property type="match status" value="1"/>
</dbReference>
<dbReference type="Pfam" id="PF08240">
    <property type="entry name" value="ADH_N"/>
    <property type="match status" value="1"/>
</dbReference>
<dbReference type="InterPro" id="IPR036291">
    <property type="entry name" value="NAD(P)-bd_dom_sf"/>
</dbReference>
<sequence>MKGIQVSAYVNGPEDLKVVDLPDPTPATDEYLIQIRASAANFFDLLQIRGKYQNQPPFPWISGMEFAGTVLAAGSSTKKFKVGDRVFGAKQGAYATKVCAKEPVLHPVPEGWGFEDAAGVYVTAPTSYQGLVGRAGVKKGDWVLVHAGAGGVGLAAIQIAKYFGAKVIATASTDGKLGVCGKFGADHVLDYSRGSWPKSVLEITGGKGVDIVYDPVGLVEQSLKCIAWNGRILIIGFAGGKIEKVAMNRVLLKNVSLVGLHWGRYTEIQNEAGTIEDVWNGVLGMIKDGGFKPTVYRGEEFVGLESVPRALKALGARETWGKVVVTVPKEGESKL</sequence>
<dbReference type="PROSITE" id="PS01162">
    <property type="entry name" value="QOR_ZETA_CRYSTAL"/>
    <property type="match status" value="1"/>
</dbReference>
<dbReference type="Pfam" id="PF00107">
    <property type="entry name" value="ADH_zinc_N"/>
    <property type="match status" value="1"/>
</dbReference>
<evidence type="ECO:0000259" key="1">
    <source>
        <dbReference type="SMART" id="SM00829"/>
    </source>
</evidence>
<dbReference type="AlphaFoldDB" id="A0A2T6ZIN3"/>
<gene>
    <name evidence="2" type="ORF">B9Z19DRAFT_1131503</name>
</gene>
<comment type="caution">
    <text evidence="2">The sequence shown here is derived from an EMBL/GenBank/DDBJ whole genome shotgun (WGS) entry which is preliminary data.</text>
</comment>
<dbReference type="InterPro" id="IPR013149">
    <property type="entry name" value="ADH-like_C"/>
</dbReference>
<name>A0A2T6ZIN3_TUBBO</name>
<organism evidence="2 3">
    <name type="scientific">Tuber borchii</name>
    <name type="common">White truffle</name>
    <dbReference type="NCBI Taxonomy" id="42251"/>
    <lineage>
        <taxon>Eukaryota</taxon>
        <taxon>Fungi</taxon>
        <taxon>Dikarya</taxon>
        <taxon>Ascomycota</taxon>
        <taxon>Pezizomycotina</taxon>
        <taxon>Pezizomycetes</taxon>
        <taxon>Pezizales</taxon>
        <taxon>Tuberaceae</taxon>
        <taxon>Tuber</taxon>
    </lineage>
</organism>
<dbReference type="Gene3D" id="3.90.180.10">
    <property type="entry name" value="Medium-chain alcohol dehydrogenases, catalytic domain"/>
    <property type="match status" value="1"/>
</dbReference>
<accession>A0A2T6ZIN3</accession>